<evidence type="ECO:0000256" key="11">
    <source>
        <dbReference type="PROSITE-ProRule" id="PRU10141"/>
    </source>
</evidence>
<evidence type="ECO:0000256" key="6">
    <source>
        <dbReference type="ARBA" id="ARBA00022741"/>
    </source>
</evidence>
<dbReference type="Proteomes" id="UP000054560">
    <property type="component" value="Unassembled WGS sequence"/>
</dbReference>
<feature type="region of interest" description="Disordered" evidence="12">
    <location>
        <begin position="1"/>
        <end position="21"/>
    </location>
</feature>
<evidence type="ECO:0000256" key="3">
    <source>
        <dbReference type="ARBA" id="ARBA00022527"/>
    </source>
</evidence>
<feature type="non-terminal residue" evidence="14">
    <location>
        <position position="238"/>
    </location>
</feature>
<dbReference type="SUPFAM" id="SSF56112">
    <property type="entry name" value="Protein kinase-like (PK-like)"/>
    <property type="match status" value="1"/>
</dbReference>
<keyword evidence="8 11" id="KW-0067">ATP-binding</keyword>
<dbReference type="Gene3D" id="3.30.200.20">
    <property type="entry name" value="Phosphorylase Kinase, domain 1"/>
    <property type="match status" value="1"/>
</dbReference>
<keyword evidence="4" id="KW-0597">Phosphoprotein</keyword>
<keyword evidence="6 11" id="KW-0547">Nucleotide-binding</keyword>
<evidence type="ECO:0000256" key="10">
    <source>
        <dbReference type="ARBA" id="ARBA00048679"/>
    </source>
</evidence>
<dbReference type="AlphaFoldDB" id="A0A0L0FBW8"/>
<protein>
    <recommendedName>
        <fullName evidence="2">non-specific serine/threonine protein kinase</fullName>
        <ecNumber evidence="2">2.7.11.1</ecNumber>
    </recommendedName>
</protein>
<dbReference type="EC" id="2.7.11.1" evidence="2"/>
<comment type="catalytic activity">
    <reaction evidence="10">
        <text>L-seryl-[protein] + ATP = O-phospho-L-seryl-[protein] + ADP + H(+)</text>
        <dbReference type="Rhea" id="RHEA:17989"/>
        <dbReference type="Rhea" id="RHEA-COMP:9863"/>
        <dbReference type="Rhea" id="RHEA-COMP:11604"/>
        <dbReference type="ChEBI" id="CHEBI:15378"/>
        <dbReference type="ChEBI" id="CHEBI:29999"/>
        <dbReference type="ChEBI" id="CHEBI:30616"/>
        <dbReference type="ChEBI" id="CHEBI:83421"/>
        <dbReference type="ChEBI" id="CHEBI:456216"/>
        <dbReference type="EC" id="2.7.11.1"/>
    </reaction>
</comment>
<dbReference type="GeneID" id="25913701"/>
<dbReference type="InterPro" id="IPR000719">
    <property type="entry name" value="Prot_kinase_dom"/>
</dbReference>
<dbReference type="GO" id="GO:0004674">
    <property type="term" value="F:protein serine/threonine kinase activity"/>
    <property type="evidence" value="ECO:0007669"/>
    <property type="project" value="UniProtKB-KW"/>
</dbReference>
<dbReference type="FunFam" id="3.30.200.20:FF:000686">
    <property type="entry name" value="Ribosomal protein S6 kinase"/>
    <property type="match status" value="1"/>
</dbReference>
<evidence type="ECO:0000256" key="7">
    <source>
        <dbReference type="ARBA" id="ARBA00022777"/>
    </source>
</evidence>
<accession>A0A0L0FBW8</accession>
<evidence type="ECO:0000259" key="13">
    <source>
        <dbReference type="PROSITE" id="PS50011"/>
    </source>
</evidence>
<evidence type="ECO:0000256" key="9">
    <source>
        <dbReference type="ARBA" id="ARBA00047899"/>
    </source>
</evidence>
<dbReference type="EMBL" id="KQ244600">
    <property type="protein sequence ID" value="KNC74250.1"/>
    <property type="molecule type" value="Genomic_DNA"/>
</dbReference>
<feature type="region of interest" description="Disordered" evidence="12">
    <location>
        <begin position="38"/>
        <end position="78"/>
    </location>
</feature>
<dbReference type="PROSITE" id="PS50011">
    <property type="entry name" value="PROTEIN_KINASE_DOM"/>
    <property type="match status" value="1"/>
</dbReference>
<dbReference type="InterPro" id="IPR011009">
    <property type="entry name" value="Kinase-like_dom_sf"/>
</dbReference>
<keyword evidence="3" id="KW-0723">Serine/threonine-protein kinase</keyword>
<evidence type="ECO:0000256" key="2">
    <source>
        <dbReference type="ARBA" id="ARBA00012513"/>
    </source>
</evidence>
<proteinExistence type="inferred from homology"/>
<evidence type="ECO:0000313" key="15">
    <source>
        <dbReference type="Proteomes" id="UP000054560"/>
    </source>
</evidence>
<organism evidence="14 15">
    <name type="scientific">Sphaeroforma arctica JP610</name>
    <dbReference type="NCBI Taxonomy" id="667725"/>
    <lineage>
        <taxon>Eukaryota</taxon>
        <taxon>Ichthyosporea</taxon>
        <taxon>Ichthyophonida</taxon>
        <taxon>Sphaeroforma</taxon>
    </lineage>
</organism>
<dbReference type="GO" id="GO:0005524">
    <property type="term" value="F:ATP binding"/>
    <property type="evidence" value="ECO:0007669"/>
    <property type="project" value="UniProtKB-UniRule"/>
</dbReference>
<keyword evidence="15" id="KW-1185">Reference proteome</keyword>
<dbReference type="Pfam" id="PF00069">
    <property type="entry name" value="Pkinase"/>
    <property type="match status" value="1"/>
</dbReference>
<evidence type="ECO:0000256" key="8">
    <source>
        <dbReference type="ARBA" id="ARBA00022840"/>
    </source>
</evidence>
<reference evidence="14 15" key="1">
    <citation type="submission" date="2011-02" db="EMBL/GenBank/DDBJ databases">
        <title>The Genome Sequence of Sphaeroforma arctica JP610.</title>
        <authorList>
            <consortium name="The Broad Institute Genome Sequencing Platform"/>
            <person name="Russ C."/>
            <person name="Cuomo C."/>
            <person name="Young S.K."/>
            <person name="Zeng Q."/>
            <person name="Gargeya S."/>
            <person name="Alvarado L."/>
            <person name="Berlin A."/>
            <person name="Chapman S.B."/>
            <person name="Chen Z."/>
            <person name="Freedman E."/>
            <person name="Gellesch M."/>
            <person name="Goldberg J."/>
            <person name="Griggs A."/>
            <person name="Gujja S."/>
            <person name="Heilman E."/>
            <person name="Heiman D."/>
            <person name="Howarth C."/>
            <person name="Mehta T."/>
            <person name="Neiman D."/>
            <person name="Pearson M."/>
            <person name="Roberts A."/>
            <person name="Saif S."/>
            <person name="Shea T."/>
            <person name="Shenoy N."/>
            <person name="Sisk P."/>
            <person name="Stolte C."/>
            <person name="Sykes S."/>
            <person name="White J."/>
            <person name="Yandava C."/>
            <person name="Burger G."/>
            <person name="Gray M.W."/>
            <person name="Holland P.W.H."/>
            <person name="King N."/>
            <person name="Lang F.B.F."/>
            <person name="Roger A.J."/>
            <person name="Ruiz-Trillo I."/>
            <person name="Haas B."/>
            <person name="Nusbaum C."/>
            <person name="Birren B."/>
        </authorList>
    </citation>
    <scope>NUCLEOTIDE SEQUENCE [LARGE SCALE GENOMIC DNA]</scope>
    <source>
        <strain evidence="14 15">JP610</strain>
    </source>
</reference>
<dbReference type="PROSITE" id="PS00107">
    <property type="entry name" value="PROTEIN_KINASE_ATP"/>
    <property type="match status" value="1"/>
</dbReference>
<dbReference type="eggNOG" id="KOG0598">
    <property type="taxonomic scope" value="Eukaryota"/>
</dbReference>
<feature type="compositionally biased region" description="Polar residues" evidence="12">
    <location>
        <begin position="56"/>
        <end position="77"/>
    </location>
</feature>
<feature type="binding site" evidence="11">
    <location>
        <position position="167"/>
    </location>
    <ligand>
        <name>ATP</name>
        <dbReference type="ChEBI" id="CHEBI:30616"/>
    </ligand>
</feature>
<sequence length="238" mass="26043">MAEDMGPEPRGLTREESDGSMQAINMLEMYARSSVESSSSKISLESQTNEAGVARGTSSNNTDDIMNTMQGGFSRPQSARLKATPSTFLLGRTGSVSDSSVGTDTDEVNLKPINISVEDQISTLNQAEKVGKDDFDILRVLGSGAFAKVFLVKKVRGKQAGKVFAMKVLGKARIVKDPRMITHTKAERHILEEVNHPFIVNLCYAFQTDGKLYLILEFKNGGELFTHLMKQGVFTEGE</sequence>
<evidence type="ECO:0000256" key="1">
    <source>
        <dbReference type="ARBA" id="ARBA00009804"/>
    </source>
</evidence>
<feature type="domain" description="Protein kinase" evidence="13">
    <location>
        <begin position="135"/>
        <end position="238"/>
    </location>
</feature>
<evidence type="ECO:0000256" key="12">
    <source>
        <dbReference type="SAM" id="MobiDB-lite"/>
    </source>
</evidence>
<comment type="catalytic activity">
    <reaction evidence="9">
        <text>L-threonyl-[protein] + ATP = O-phospho-L-threonyl-[protein] + ADP + H(+)</text>
        <dbReference type="Rhea" id="RHEA:46608"/>
        <dbReference type="Rhea" id="RHEA-COMP:11060"/>
        <dbReference type="Rhea" id="RHEA-COMP:11605"/>
        <dbReference type="ChEBI" id="CHEBI:15378"/>
        <dbReference type="ChEBI" id="CHEBI:30013"/>
        <dbReference type="ChEBI" id="CHEBI:30616"/>
        <dbReference type="ChEBI" id="CHEBI:61977"/>
        <dbReference type="ChEBI" id="CHEBI:456216"/>
        <dbReference type="EC" id="2.7.11.1"/>
    </reaction>
</comment>
<dbReference type="InterPro" id="IPR017441">
    <property type="entry name" value="Protein_kinase_ATP_BS"/>
</dbReference>
<keyword evidence="7" id="KW-0418">Kinase</keyword>
<comment type="similarity">
    <text evidence="1">Belongs to the protein kinase superfamily. AGC Ser/Thr protein kinase family. S6 kinase subfamily.</text>
</comment>
<name>A0A0L0FBW8_9EUKA</name>
<evidence type="ECO:0000313" key="14">
    <source>
        <dbReference type="EMBL" id="KNC74250.1"/>
    </source>
</evidence>
<evidence type="ECO:0000256" key="4">
    <source>
        <dbReference type="ARBA" id="ARBA00022553"/>
    </source>
</evidence>
<gene>
    <name evidence="14" type="ORF">SARC_13197</name>
</gene>
<dbReference type="PANTHER" id="PTHR24351">
    <property type="entry name" value="RIBOSOMAL PROTEIN S6 KINASE"/>
    <property type="match status" value="1"/>
</dbReference>
<dbReference type="STRING" id="667725.A0A0L0FBW8"/>
<evidence type="ECO:0000256" key="5">
    <source>
        <dbReference type="ARBA" id="ARBA00022679"/>
    </source>
</evidence>
<dbReference type="OrthoDB" id="63267at2759"/>
<keyword evidence="5" id="KW-0808">Transferase</keyword>
<dbReference type="RefSeq" id="XP_014148152.1">
    <property type="nucleotide sequence ID" value="XM_014292677.1"/>
</dbReference>